<dbReference type="EMBL" id="JABTEG010000003">
    <property type="protein sequence ID" value="KAG4305451.1"/>
    <property type="molecule type" value="Genomic_DNA"/>
</dbReference>
<comment type="caution">
    <text evidence="1">The sequence shown here is derived from an EMBL/GenBank/DDBJ whole genome shotgun (WGS) entry which is preliminary data.</text>
</comment>
<gene>
    <name evidence="1" type="ORF">PORY_001007</name>
</gene>
<proteinExistence type="predicted"/>
<organism evidence="1 2">
    <name type="scientific">Pneumocystis oryctolagi</name>
    <dbReference type="NCBI Taxonomy" id="42067"/>
    <lineage>
        <taxon>Eukaryota</taxon>
        <taxon>Fungi</taxon>
        <taxon>Dikarya</taxon>
        <taxon>Ascomycota</taxon>
        <taxon>Taphrinomycotina</taxon>
        <taxon>Pneumocystomycetes</taxon>
        <taxon>Pneumocystaceae</taxon>
        <taxon>Pneumocystis</taxon>
    </lineage>
</organism>
<sequence length="116" mass="13733">MFYCFFSRKRSIFHEINKIPFKSIRLFSYSPCSQDYVVRRTRFGGLPVYSDIKGGGTKFQTIIRRVEGNVHELYKKLVKELELKEKEAYVNHLTKHIIIKGLKVKQVKNMLTRDGF</sequence>
<evidence type="ECO:0000313" key="1">
    <source>
        <dbReference type="EMBL" id="KAG4305451.1"/>
    </source>
</evidence>
<dbReference type="Proteomes" id="UP000768646">
    <property type="component" value="Unassembled WGS sequence"/>
</dbReference>
<name>A0ACB7CCU3_9ASCO</name>
<accession>A0ACB7CCU3</accession>
<evidence type="ECO:0000313" key="2">
    <source>
        <dbReference type="Proteomes" id="UP000768646"/>
    </source>
</evidence>
<protein>
    <submittedName>
        <fullName evidence="1">Uncharacterized protein</fullName>
    </submittedName>
</protein>
<keyword evidence="2" id="KW-1185">Reference proteome</keyword>
<reference evidence="1 2" key="1">
    <citation type="journal article" date="2021" name="Commun. Biol.">
        <title>Genomic insights into the host specific adaptation of the Pneumocystis genus.</title>
        <authorList>
            <person name="Cisse O.H."/>
            <person name="Ma L."/>
            <person name="Dekker J.P."/>
            <person name="Khil P.P."/>
            <person name="Youn J.-H."/>
            <person name="Brenchley J.M."/>
            <person name="Blair R."/>
            <person name="Pahar B."/>
            <person name="Chabe M."/>
            <person name="Van Rompay K.K.A."/>
            <person name="Keesler R."/>
            <person name="Sukura A."/>
            <person name="Hirsch V."/>
            <person name="Kutty G."/>
            <person name="Liu Y."/>
            <person name="Peng L."/>
            <person name="Chen J."/>
            <person name="Song J."/>
            <person name="Weissenbacher-Lang C."/>
            <person name="Xu J."/>
            <person name="Upham N.S."/>
            <person name="Stajich J.E."/>
            <person name="Cuomo C.A."/>
            <person name="Cushion M.T."/>
            <person name="Kovacs J.A."/>
        </authorList>
    </citation>
    <scope>NUCLEOTIDE SEQUENCE [LARGE SCALE GENOMIC DNA]</scope>
    <source>
        <strain evidence="1 2">RABM</strain>
    </source>
</reference>